<dbReference type="GO" id="GO:0016791">
    <property type="term" value="F:phosphatase activity"/>
    <property type="evidence" value="ECO:0007669"/>
    <property type="project" value="TreeGrafter"/>
</dbReference>
<organism evidence="2 3">
    <name type="scientific">Candidatus Marinarcus aquaticus</name>
    <dbReference type="NCBI Taxonomy" id="2044504"/>
    <lineage>
        <taxon>Bacteria</taxon>
        <taxon>Pseudomonadati</taxon>
        <taxon>Campylobacterota</taxon>
        <taxon>Epsilonproteobacteria</taxon>
        <taxon>Campylobacterales</taxon>
        <taxon>Arcobacteraceae</taxon>
        <taxon>Candidatus Marinarcus</taxon>
    </lineage>
</organism>
<evidence type="ECO:0000313" key="3">
    <source>
        <dbReference type="Proteomes" id="UP000290657"/>
    </source>
</evidence>
<dbReference type="PANTHER" id="PTHR42850:SF4">
    <property type="entry name" value="ZINC-DEPENDENT ENDOPOLYPHOSPHATASE"/>
    <property type="match status" value="1"/>
</dbReference>
<feature type="domain" description="Calcineurin-like phosphoesterase" evidence="1">
    <location>
        <begin position="6"/>
        <end position="199"/>
    </location>
</feature>
<keyword evidence="3" id="KW-1185">Reference proteome</keyword>
<dbReference type="EMBL" id="PDKN01000008">
    <property type="protein sequence ID" value="RXJ55273.1"/>
    <property type="molecule type" value="Genomic_DNA"/>
</dbReference>
<gene>
    <name evidence="2" type="ORF">CRV04_10570</name>
</gene>
<reference evidence="2 3" key="1">
    <citation type="submission" date="2017-10" db="EMBL/GenBank/DDBJ databases">
        <title>Genomics of the genus Arcobacter.</title>
        <authorList>
            <person name="Perez-Cataluna A."/>
            <person name="Figueras M.J."/>
        </authorList>
    </citation>
    <scope>NUCLEOTIDE SEQUENCE [LARGE SCALE GENOMIC DNA]</scope>
    <source>
        <strain evidence="2 3">CECT 8987</strain>
    </source>
</reference>
<dbReference type="RefSeq" id="WP_128996819.1">
    <property type="nucleotide sequence ID" value="NZ_PDKN01000008.1"/>
</dbReference>
<dbReference type="OrthoDB" id="9807890at2"/>
<dbReference type="AlphaFoldDB" id="A0A4Q0XQG6"/>
<evidence type="ECO:0000313" key="2">
    <source>
        <dbReference type="EMBL" id="RXJ55273.1"/>
    </source>
</evidence>
<dbReference type="GO" id="GO:0005737">
    <property type="term" value="C:cytoplasm"/>
    <property type="evidence" value="ECO:0007669"/>
    <property type="project" value="TreeGrafter"/>
</dbReference>
<name>A0A4Q0XQG6_9BACT</name>
<dbReference type="SUPFAM" id="SSF56300">
    <property type="entry name" value="Metallo-dependent phosphatases"/>
    <property type="match status" value="1"/>
</dbReference>
<sequence>MSKKQYVIGDVHGEYKTLLALIEKLPTEHELIFVGDLIDRGPKSKEVVNFVKKNFYACVLGNHEKLMLDASEAIIKVFLNNEALPYSTSRWLQNGGKETLQSYDLIEIVGDTILKSNNQIALYDFIEDVNWFKSLPLYIKLNAHKQNKRVVITHASCANVWHFHDDESNQETFEEYALWNRKNPREDVDVFNIYGHTPVEKIKLNQHYLNIDTGCTYGLENDLGELSAYCIQTEEVIQQKRVR</sequence>
<dbReference type="InterPro" id="IPR004843">
    <property type="entry name" value="Calcineurin-like_PHP"/>
</dbReference>
<comment type="caution">
    <text evidence="2">The sequence shown here is derived from an EMBL/GenBank/DDBJ whole genome shotgun (WGS) entry which is preliminary data.</text>
</comment>
<proteinExistence type="predicted"/>
<dbReference type="InterPro" id="IPR029052">
    <property type="entry name" value="Metallo-depent_PP-like"/>
</dbReference>
<dbReference type="Gene3D" id="3.60.21.10">
    <property type="match status" value="1"/>
</dbReference>
<dbReference type="Proteomes" id="UP000290657">
    <property type="component" value="Unassembled WGS sequence"/>
</dbReference>
<dbReference type="InterPro" id="IPR050126">
    <property type="entry name" value="Ap4A_hydrolase"/>
</dbReference>
<protein>
    <recommendedName>
        <fullName evidence="1">Calcineurin-like phosphoesterase domain-containing protein</fullName>
    </recommendedName>
</protein>
<accession>A0A4Q0XQG6</accession>
<dbReference type="PANTHER" id="PTHR42850">
    <property type="entry name" value="METALLOPHOSPHOESTERASE"/>
    <property type="match status" value="1"/>
</dbReference>
<evidence type="ECO:0000259" key="1">
    <source>
        <dbReference type="Pfam" id="PF00149"/>
    </source>
</evidence>
<dbReference type="Pfam" id="PF00149">
    <property type="entry name" value="Metallophos"/>
    <property type="match status" value="1"/>
</dbReference>